<dbReference type="GO" id="GO:0061608">
    <property type="term" value="F:nuclear import signal receptor activity"/>
    <property type="evidence" value="ECO:0007669"/>
    <property type="project" value="InterPro"/>
</dbReference>
<dbReference type="InterPro" id="IPR016024">
    <property type="entry name" value="ARM-type_fold"/>
</dbReference>
<accession>A0A0A8ZAZ5</accession>
<evidence type="ECO:0000313" key="8">
    <source>
        <dbReference type="EMBL" id="JAD32022.1"/>
    </source>
</evidence>
<dbReference type="InterPro" id="IPR024931">
    <property type="entry name" value="Importin_alpha"/>
</dbReference>
<evidence type="ECO:0000256" key="7">
    <source>
        <dbReference type="SAM" id="MobiDB-lite"/>
    </source>
</evidence>
<keyword evidence="2 5" id="KW-0813">Transport</keyword>
<dbReference type="InterPro" id="IPR000225">
    <property type="entry name" value="Armadillo"/>
</dbReference>
<reference evidence="8" key="1">
    <citation type="submission" date="2014-09" db="EMBL/GenBank/DDBJ databases">
        <authorList>
            <person name="Magalhaes I.L.F."/>
            <person name="Oliveira U."/>
            <person name="Santos F.R."/>
            <person name="Vidigal T.H.D.A."/>
            <person name="Brescovit A.D."/>
            <person name="Santos A.J."/>
        </authorList>
    </citation>
    <scope>NUCLEOTIDE SEQUENCE</scope>
    <source>
        <tissue evidence="8">Shoot tissue taken approximately 20 cm above the soil surface</tissue>
    </source>
</reference>
<feature type="repeat" description="ARM" evidence="6">
    <location>
        <begin position="136"/>
        <end position="178"/>
    </location>
</feature>
<comment type="subunit">
    <text evidence="5">Forms a complex with importin subunit beta-1.</text>
</comment>
<dbReference type="GO" id="GO:0005737">
    <property type="term" value="C:cytoplasm"/>
    <property type="evidence" value="ECO:0007669"/>
    <property type="project" value="InterPro"/>
</dbReference>
<reference evidence="8" key="2">
    <citation type="journal article" date="2015" name="Data Brief">
        <title>Shoot transcriptome of the giant reed, Arundo donax.</title>
        <authorList>
            <person name="Barrero R.A."/>
            <person name="Guerrero F.D."/>
            <person name="Moolhuijzen P."/>
            <person name="Goolsby J.A."/>
            <person name="Tidwell J."/>
            <person name="Bellgard S.E."/>
            <person name="Bellgard M.I."/>
        </authorList>
    </citation>
    <scope>NUCLEOTIDE SEQUENCE</scope>
    <source>
        <tissue evidence="8">Shoot tissue taken approximately 20 cm above the soil surface</tissue>
    </source>
</reference>
<dbReference type="InterPro" id="IPR032413">
    <property type="entry name" value="Arm_3"/>
</dbReference>
<protein>
    <recommendedName>
        <fullName evidence="5">Importin subunit alpha</fullName>
    </recommendedName>
</protein>
<evidence type="ECO:0000256" key="3">
    <source>
        <dbReference type="ARBA" id="ARBA00022737"/>
    </source>
</evidence>
<dbReference type="Pfam" id="PF00514">
    <property type="entry name" value="Arm"/>
    <property type="match status" value="7"/>
</dbReference>
<dbReference type="EMBL" id="GBRH01265873">
    <property type="protein sequence ID" value="JAD32022.1"/>
    <property type="molecule type" value="Transcribed_RNA"/>
</dbReference>
<dbReference type="SUPFAM" id="SSF48371">
    <property type="entry name" value="ARM repeat"/>
    <property type="match status" value="1"/>
</dbReference>
<sequence>MSLRASERIELRRLRAAADDGRQRRRRQPEYQVGPRVFPRRILRDRAKLWTIPQLVQLLSSDDIAKRFEATSEFRKLLSIEPNPAIEEVISCGAVPCFVQLLDREECPQLQFESAWALSSIVSRKSKNTKVVVDHGAVPIFVNLLSSPIENISELALRALGNIAGESAIYRDIVLAHGVLFPLLQLLNEHPRTTLLRNATWALRNLCRGRPQPNFEHVKAALPVLRQLINSQDEEVLGDACWALSYLSDSSNDSHKIQYVIDAGACPRLAELLTHSSSSVLIPALRVVGNIVTGNDEQTQAVINRIVIGPLVHLMQTAKFDIQREAARAISNVTSGGKHDQIKYLVSQGCIKAFCDLLSYVDTEILTVCLESLENILKAGEAENDAGACDVNIYAQMIDEAEGLDKIENLQTHENNTIYEMAVHLLESYYIEEDDVEAMPVGGDAPQNSVHNGNQQAGEFNFG</sequence>
<proteinExistence type="inferred from homology"/>
<feature type="region of interest" description="Disordered" evidence="7">
    <location>
        <begin position="442"/>
        <end position="463"/>
    </location>
</feature>
<keyword evidence="4 5" id="KW-0653">Protein transport</keyword>
<comment type="similarity">
    <text evidence="1 5">Belongs to the importin alpha family.</text>
</comment>
<name>A0A0A8ZAZ5_ARUDO</name>
<evidence type="ECO:0000256" key="4">
    <source>
        <dbReference type="ARBA" id="ARBA00022927"/>
    </source>
</evidence>
<dbReference type="SMART" id="SM00185">
    <property type="entry name" value="ARM"/>
    <property type="match status" value="7"/>
</dbReference>
<organism evidence="8">
    <name type="scientific">Arundo donax</name>
    <name type="common">Giant reed</name>
    <name type="synonym">Donax arundinaceus</name>
    <dbReference type="NCBI Taxonomy" id="35708"/>
    <lineage>
        <taxon>Eukaryota</taxon>
        <taxon>Viridiplantae</taxon>
        <taxon>Streptophyta</taxon>
        <taxon>Embryophyta</taxon>
        <taxon>Tracheophyta</taxon>
        <taxon>Spermatophyta</taxon>
        <taxon>Magnoliopsida</taxon>
        <taxon>Liliopsida</taxon>
        <taxon>Poales</taxon>
        <taxon>Poaceae</taxon>
        <taxon>PACMAD clade</taxon>
        <taxon>Arundinoideae</taxon>
        <taxon>Arundineae</taxon>
        <taxon>Arundo</taxon>
    </lineage>
</organism>
<dbReference type="InterPro" id="IPR011989">
    <property type="entry name" value="ARM-like"/>
</dbReference>
<dbReference type="Pfam" id="PF16186">
    <property type="entry name" value="Arm_3"/>
    <property type="match status" value="1"/>
</dbReference>
<keyword evidence="3" id="KW-0677">Repeat</keyword>
<dbReference type="PROSITE" id="PS50176">
    <property type="entry name" value="ARM_REPEAT"/>
    <property type="match status" value="3"/>
</dbReference>
<feature type="compositionally biased region" description="Polar residues" evidence="7">
    <location>
        <begin position="446"/>
        <end position="463"/>
    </location>
</feature>
<dbReference type="Gene3D" id="1.25.10.10">
    <property type="entry name" value="Leucine-rich Repeat Variant"/>
    <property type="match status" value="1"/>
</dbReference>
<evidence type="ECO:0000256" key="1">
    <source>
        <dbReference type="ARBA" id="ARBA00010394"/>
    </source>
</evidence>
<feature type="repeat" description="ARM" evidence="6">
    <location>
        <begin position="93"/>
        <end position="136"/>
    </location>
</feature>
<evidence type="ECO:0000256" key="5">
    <source>
        <dbReference type="PIRNR" id="PIRNR005673"/>
    </source>
</evidence>
<dbReference type="GO" id="GO:0006606">
    <property type="term" value="P:protein import into nucleus"/>
    <property type="evidence" value="ECO:0007669"/>
    <property type="project" value="InterPro"/>
</dbReference>
<evidence type="ECO:0000256" key="6">
    <source>
        <dbReference type="PROSITE-ProRule" id="PRU00259"/>
    </source>
</evidence>
<dbReference type="PANTHER" id="PTHR23316">
    <property type="entry name" value="IMPORTIN ALPHA"/>
    <property type="match status" value="1"/>
</dbReference>
<dbReference type="AlphaFoldDB" id="A0A0A8ZAZ5"/>
<dbReference type="PIRSF" id="PIRSF005673">
    <property type="entry name" value="Importin_alpha"/>
    <property type="match status" value="1"/>
</dbReference>
<evidence type="ECO:0000256" key="2">
    <source>
        <dbReference type="ARBA" id="ARBA00022448"/>
    </source>
</evidence>
<comment type="function">
    <text evidence="5">Binds specifically and directly to substrates containing either a simple or bipartite NLS motif. Promotes docking of import substrates to the nuclear envelope.</text>
</comment>
<feature type="repeat" description="ARM" evidence="6">
    <location>
        <begin position="178"/>
        <end position="206"/>
    </location>
</feature>